<evidence type="ECO:0000313" key="3">
    <source>
        <dbReference type="Proteomes" id="UP000326979"/>
    </source>
</evidence>
<evidence type="ECO:0000256" key="1">
    <source>
        <dbReference type="RuleBase" id="RU004466"/>
    </source>
</evidence>
<protein>
    <recommendedName>
        <fullName evidence="4">Polyprenyl synthetase family protein</fullName>
    </recommendedName>
</protein>
<name>A0A5N8WGH8_9ACTN</name>
<dbReference type="GO" id="GO:0004659">
    <property type="term" value="F:prenyltransferase activity"/>
    <property type="evidence" value="ECO:0007669"/>
    <property type="project" value="InterPro"/>
</dbReference>
<dbReference type="SUPFAM" id="SSF48576">
    <property type="entry name" value="Terpenoid synthases"/>
    <property type="match status" value="1"/>
</dbReference>
<organism evidence="2 3">
    <name type="scientific">Streptomyces phyllanthi</name>
    <dbReference type="NCBI Taxonomy" id="1803180"/>
    <lineage>
        <taxon>Bacteria</taxon>
        <taxon>Bacillati</taxon>
        <taxon>Actinomycetota</taxon>
        <taxon>Actinomycetes</taxon>
        <taxon>Kitasatosporales</taxon>
        <taxon>Streptomycetaceae</taxon>
        <taxon>Streptomyces</taxon>
    </lineage>
</organism>
<dbReference type="InterPro" id="IPR000092">
    <property type="entry name" value="Polyprenyl_synt"/>
</dbReference>
<sequence length="326" mass="35158">MTSLAYRDLHRRVEADIDAEVRTALEGLGPESESVRNAIAGLLGHQQMKYPLSVLPLLVHAAETGAPGPAVPLSAVHLLWWTSACYLDDLADSQGASAPERLGANAALLAAVVAGQALPIRIVQAQPVPDAVRNALTAEIVNCWFPAVEGQLRDLRGDTEGAAREAVVTAYRGKSGAPFAMITAMAAIWAGADSGRIRLWREFGEVFGMLWQLFNDQEDILSGRNEDLRNGTVTYLLACALEEAAPEVRERVPALSAAARTSERARQDLTALLLAPDVLRRYRKDLDTFRDEAHRILRELGGHEEPLAALGQLVDQSAGMYLPAGA</sequence>
<evidence type="ECO:0000313" key="2">
    <source>
        <dbReference type="EMBL" id="MPY46232.1"/>
    </source>
</evidence>
<keyword evidence="1" id="KW-0808">Transferase</keyword>
<dbReference type="OrthoDB" id="4601928at2"/>
<dbReference type="InterPro" id="IPR008949">
    <property type="entry name" value="Isoprenoid_synthase_dom_sf"/>
</dbReference>
<comment type="similarity">
    <text evidence="1">Belongs to the FPP/GGPP synthase family.</text>
</comment>
<gene>
    <name evidence="2" type="ORF">FNH04_41915</name>
</gene>
<accession>A0A5N8WGH8</accession>
<evidence type="ECO:0008006" key="4">
    <source>
        <dbReference type="Google" id="ProtNLM"/>
    </source>
</evidence>
<dbReference type="RefSeq" id="WP_152791484.1">
    <property type="nucleotide sequence ID" value="NZ_BAABEQ010000123.1"/>
</dbReference>
<dbReference type="AlphaFoldDB" id="A0A5N8WGH8"/>
<dbReference type="Proteomes" id="UP000326979">
    <property type="component" value="Unassembled WGS sequence"/>
</dbReference>
<comment type="caution">
    <text evidence="2">The sequence shown here is derived from an EMBL/GenBank/DDBJ whole genome shotgun (WGS) entry which is preliminary data.</text>
</comment>
<dbReference type="GO" id="GO:0008299">
    <property type="term" value="P:isoprenoid biosynthetic process"/>
    <property type="evidence" value="ECO:0007669"/>
    <property type="project" value="InterPro"/>
</dbReference>
<dbReference type="Pfam" id="PF00348">
    <property type="entry name" value="polyprenyl_synt"/>
    <property type="match status" value="1"/>
</dbReference>
<keyword evidence="3" id="KW-1185">Reference proteome</keyword>
<dbReference type="EMBL" id="VJZE01000606">
    <property type="protein sequence ID" value="MPY46232.1"/>
    <property type="molecule type" value="Genomic_DNA"/>
</dbReference>
<dbReference type="Gene3D" id="1.10.600.10">
    <property type="entry name" value="Farnesyl Diphosphate Synthase"/>
    <property type="match status" value="1"/>
</dbReference>
<proteinExistence type="inferred from homology"/>
<reference evidence="2 3" key="1">
    <citation type="submission" date="2019-07" db="EMBL/GenBank/DDBJ databases">
        <title>New species of Amycolatopsis and Streptomyces.</title>
        <authorList>
            <person name="Duangmal K."/>
            <person name="Teo W.F.A."/>
            <person name="Lipun K."/>
        </authorList>
    </citation>
    <scope>NUCLEOTIDE SEQUENCE [LARGE SCALE GENOMIC DNA]</scope>
    <source>
        <strain evidence="2 3">TISTR 2346</strain>
    </source>
</reference>